<evidence type="ECO:0000259" key="1">
    <source>
        <dbReference type="Pfam" id="PF12867"/>
    </source>
</evidence>
<accession>A0A4Q4ZG18</accession>
<evidence type="ECO:0000313" key="3">
    <source>
        <dbReference type="Proteomes" id="UP000295198"/>
    </source>
</evidence>
<dbReference type="InterPro" id="IPR024775">
    <property type="entry name" value="DinB-like"/>
</dbReference>
<evidence type="ECO:0000313" key="2">
    <source>
        <dbReference type="EMBL" id="RYP86244.1"/>
    </source>
</evidence>
<dbReference type="Gene3D" id="1.20.120.450">
    <property type="entry name" value="dinb family like domain"/>
    <property type="match status" value="1"/>
</dbReference>
<dbReference type="OrthoDB" id="5022306at2"/>
<dbReference type="Pfam" id="PF12867">
    <property type="entry name" value="DinB_2"/>
    <property type="match status" value="1"/>
</dbReference>
<dbReference type="AlphaFoldDB" id="A0A4Q4ZG18"/>
<dbReference type="Proteomes" id="UP000295198">
    <property type="component" value="Unassembled WGS sequence"/>
</dbReference>
<reference evidence="2 3" key="1">
    <citation type="submission" date="2019-01" db="EMBL/GenBank/DDBJ databases">
        <title>Nocardioides guangzhouensis sp. nov., an actinobacterium isolated from soil.</title>
        <authorList>
            <person name="Fu Y."/>
            <person name="Cai Y."/>
            <person name="Lin Z."/>
            <person name="Chen P."/>
        </authorList>
    </citation>
    <scope>NUCLEOTIDE SEQUENCE [LARGE SCALE GENOMIC DNA]</scope>
    <source>
        <strain evidence="2 3">130</strain>
    </source>
</reference>
<keyword evidence="3" id="KW-1185">Reference proteome</keyword>
<name>A0A4Q4ZG18_9ACTN</name>
<protein>
    <submittedName>
        <fullName evidence="2">DinB family protein</fullName>
    </submittedName>
</protein>
<gene>
    <name evidence="2" type="ORF">EKO23_09825</name>
</gene>
<sequence>MGVWGALLLDQLDFYLNAHLFPRLEGLTDEEYFWEPVPDCWSLVEGPDGWEMQGSWPEPEPDPPPVTTIGWRLAHIGAANIGARTNALFGASEPDRPMYDPRFVSPIPGSARDAIALLHEVWGRWRDGVAGIDDLHLLAPLGPAGGPYADDPLAGLVLHVSRETMHHGGEIGVLRDLYARRTPDRPGGST</sequence>
<feature type="domain" description="DinB-like" evidence="1">
    <location>
        <begin position="20"/>
        <end position="171"/>
    </location>
</feature>
<dbReference type="EMBL" id="SDKM01000012">
    <property type="protein sequence ID" value="RYP86244.1"/>
    <property type="molecule type" value="Genomic_DNA"/>
</dbReference>
<dbReference type="RefSeq" id="WP_134716708.1">
    <property type="nucleotide sequence ID" value="NZ_SDKM01000012.1"/>
</dbReference>
<proteinExistence type="predicted"/>
<organism evidence="2 3">
    <name type="scientific">Nocardioides guangzhouensis</name>
    <dbReference type="NCBI Taxonomy" id="2497878"/>
    <lineage>
        <taxon>Bacteria</taxon>
        <taxon>Bacillati</taxon>
        <taxon>Actinomycetota</taxon>
        <taxon>Actinomycetes</taxon>
        <taxon>Propionibacteriales</taxon>
        <taxon>Nocardioidaceae</taxon>
        <taxon>Nocardioides</taxon>
    </lineage>
</organism>
<dbReference type="InterPro" id="IPR034660">
    <property type="entry name" value="DinB/YfiT-like"/>
</dbReference>
<comment type="caution">
    <text evidence="2">The sequence shown here is derived from an EMBL/GenBank/DDBJ whole genome shotgun (WGS) entry which is preliminary data.</text>
</comment>
<dbReference type="SUPFAM" id="SSF109854">
    <property type="entry name" value="DinB/YfiT-like putative metalloenzymes"/>
    <property type="match status" value="1"/>
</dbReference>